<accession>A0A4Y2SIN9</accession>
<evidence type="ECO:0000313" key="3">
    <source>
        <dbReference type="Proteomes" id="UP000499080"/>
    </source>
</evidence>
<reference evidence="2 3" key="1">
    <citation type="journal article" date="2019" name="Sci. Rep.">
        <title>Orb-weaving spider Araneus ventricosus genome elucidates the spidroin gene catalogue.</title>
        <authorList>
            <person name="Kono N."/>
            <person name="Nakamura H."/>
            <person name="Ohtoshi R."/>
            <person name="Moran D.A.P."/>
            <person name="Shinohara A."/>
            <person name="Yoshida Y."/>
            <person name="Fujiwara M."/>
            <person name="Mori M."/>
            <person name="Tomita M."/>
            <person name="Arakawa K."/>
        </authorList>
    </citation>
    <scope>NUCLEOTIDE SEQUENCE [LARGE SCALE GENOMIC DNA]</scope>
</reference>
<keyword evidence="3" id="KW-1185">Reference proteome</keyword>
<organism evidence="2 3">
    <name type="scientific">Araneus ventricosus</name>
    <name type="common">Orbweaver spider</name>
    <name type="synonym">Epeira ventricosa</name>
    <dbReference type="NCBI Taxonomy" id="182803"/>
    <lineage>
        <taxon>Eukaryota</taxon>
        <taxon>Metazoa</taxon>
        <taxon>Ecdysozoa</taxon>
        <taxon>Arthropoda</taxon>
        <taxon>Chelicerata</taxon>
        <taxon>Arachnida</taxon>
        <taxon>Araneae</taxon>
        <taxon>Araneomorphae</taxon>
        <taxon>Entelegynae</taxon>
        <taxon>Araneoidea</taxon>
        <taxon>Araneidae</taxon>
        <taxon>Araneus</taxon>
    </lineage>
</organism>
<dbReference type="Proteomes" id="UP000499080">
    <property type="component" value="Unassembled WGS sequence"/>
</dbReference>
<dbReference type="OrthoDB" id="9979538at2759"/>
<protein>
    <submittedName>
        <fullName evidence="2">Uncharacterized protein</fullName>
    </submittedName>
</protein>
<dbReference type="AlphaFoldDB" id="A0A4Y2SIN9"/>
<dbReference type="EMBL" id="BGPR01014566">
    <property type="protein sequence ID" value="GBN65790.1"/>
    <property type="molecule type" value="Genomic_DNA"/>
</dbReference>
<gene>
    <name evidence="1" type="ORF">AVEN_223714_1</name>
    <name evidence="2" type="ORF">AVEN_25119_1</name>
</gene>
<evidence type="ECO:0000313" key="2">
    <source>
        <dbReference type="EMBL" id="GBN87160.1"/>
    </source>
</evidence>
<proteinExistence type="predicted"/>
<evidence type="ECO:0000313" key="1">
    <source>
        <dbReference type="EMBL" id="GBN65790.1"/>
    </source>
</evidence>
<sequence>MESSFDPDSILSLPDRASHSIQTACYRYQIERVIRSRQHTIVTRSSESFDPGSMLSLPDRALVVKLFYKNGESATIELRMFRTEEGLKS</sequence>
<dbReference type="EMBL" id="BGPR01021663">
    <property type="protein sequence ID" value="GBN87160.1"/>
    <property type="molecule type" value="Genomic_DNA"/>
</dbReference>
<name>A0A4Y2SIN9_ARAVE</name>
<comment type="caution">
    <text evidence="2">The sequence shown here is derived from an EMBL/GenBank/DDBJ whole genome shotgun (WGS) entry which is preliminary data.</text>
</comment>